<feature type="domain" description="EF-hand" evidence="7">
    <location>
        <begin position="51"/>
        <end position="86"/>
    </location>
</feature>
<evidence type="ECO:0000313" key="8">
    <source>
        <dbReference type="Ensembl" id="ENSXMAP00000032041.1"/>
    </source>
</evidence>
<dbReference type="InterPro" id="IPR011992">
    <property type="entry name" value="EF-hand-dom_pair"/>
</dbReference>
<evidence type="ECO:0000256" key="4">
    <source>
        <dbReference type="ARBA" id="ARBA00023179"/>
    </source>
</evidence>
<organism evidence="8 9">
    <name type="scientific">Xiphophorus maculatus</name>
    <name type="common">Southern platyfish</name>
    <name type="synonym">Platypoecilus maculatus</name>
    <dbReference type="NCBI Taxonomy" id="8083"/>
    <lineage>
        <taxon>Eukaryota</taxon>
        <taxon>Metazoa</taxon>
        <taxon>Chordata</taxon>
        <taxon>Craniata</taxon>
        <taxon>Vertebrata</taxon>
        <taxon>Euteleostomi</taxon>
        <taxon>Actinopterygii</taxon>
        <taxon>Neopterygii</taxon>
        <taxon>Teleostei</taxon>
        <taxon>Neoteleostei</taxon>
        <taxon>Acanthomorphata</taxon>
        <taxon>Ovalentaria</taxon>
        <taxon>Atherinomorphae</taxon>
        <taxon>Cyprinodontiformes</taxon>
        <taxon>Poeciliidae</taxon>
        <taxon>Poeciliinae</taxon>
        <taxon>Xiphophorus</taxon>
    </lineage>
</organism>
<dbReference type="Ensembl" id="ENSXMAT00000023884.1">
    <property type="protein sequence ID" value="ENSXMAP00000032041.1"/>
    <property type="gene ID" value="ENSXMAG00000025748.1"/>
</dbReference>
<evidence type="ECO:0000256" key="3">
    <source>
        <dbReference type="ARBA" id="ARBA00022837"/>
    </source>
</evidence>
<dbReference type="PROSITE" id="PS50222">
    <property type="entry name" value="EF_HAND_2"/>
    <property type="match status" value="3"/>
</dbReference>
<accession>A0A3B5QMX2</accession>
<evidence type="ECO:0000256" key="6">
    <source>
        <dbReference type="ARBA" id="ARBA00044117"/>
    </source>
</evidence>
<feature type="domain" description="EF-hand" evidence="7">
    <location>
        <begin position="91"/>
        <end position="126"/>
    </location>
</feature>
<dbReference type="Proteomes" id="UP000002852">
    <property type="component" value="Unassembled WGS sequence"/>
</dbReference>
<protein>
    <recommendedName>
        <fullName evidence="6">Troponin C, skeletal muscle</fullName>
    </recommendedName>
</protein>
<evidence type="ECO:0000313" key="9">
    <source>
        <dbReference type="Proteomes" id="UP000002852"/>
    </source>
</evidence>
<dbReference type="AlphaFoldDB" id="A0A3B5QMX2"/>
<dbReference type="PANTHER" id="PTHR23048:SF57">
    <property type="entry name" value="TROPONIN C2, FAST SKELETAL TYPE"/>
    <property type="match status" value="1"/>
</dbReference>
<dbReference type="InterPro" id="IPR002048">
    <property type="entry name" value="EF_hand_dom"/>
</dbReference>
<keyword evidence="1" id="KW-0479">Metal-binding</keyword>
<feature type="domain" description="EF-hand" evidence="7">
    <location>
        <begin position="15"/>
        <end position="50"/>
    </location>
</feature>
<comment type="similarity">
    <text evidence="5">Belongs to the troponin C family.</text>
</comment>
<dbReference type="SUPFAM" id="SSF47473">
    <property type="entry name" value="EF-hand"/>
    <property type="match status" value="1"/>
</dbReference>
<evidence type="ECO:0000259" key="7">
    <source>
        <dbReference type="PROSITE" id="PS50222"/>
    </source>
</evidence>
<dbReference type="PANTHER" id="PTHR23048">
    <property type="entry name" value="MYOSIN LIGHT CHAIN 1, 3"/>
    <property type="match status" value="1"/>
</dbReference>
<dbReference type="OMA" id="QVEARSY"/>
<reference evidence="9" key="1">
    <citation type="submission" date="2012-01" db="EMBL/GenBank/DDBJ databases">
        <authorList>
            <person name="Walter R."/>
            <person name="Schartl M."/>
            <person name="Warren W."/>
        </authorList>
    </citation>
    <scope>NUCLEOTIDE SEQUENCE [LARGE SCALE GENOMIC DNA]</scope>
    <source>
        <strain evidence="9">JP 163 A</strain>
    </source>
</reference>
<dbReference type="PROSITE" id="PS00018">
    <property type="entry name" value="EF_HAND_1"/>
    <property type="match status" value="3"/>
</dbReference>
<dbReference type="GeneTree" id="ENSGT00940000153541"/>
<keyword evidence="4" id="KW-0514">Muscle protein</keyword>
<keyword evidence="9" id="KW-1185">Reference proteome</keyword>
<dbReference type="SMART" id="SM00054">
    <property type="entry name" value="EFh"/>
    <property type="match status" value="4"/>
</dbReference>
<proteinExistence type="inferred from homology"/>
<dbReference type="GO" id="GO:0014823">
    <property type="term" value="P:response to activity"/>
    <property type="evidence" value="ECO:0007669"/>
    <property type="project" value="Ensembl"/>
</dbReference>
<sequence>MTDAQQEARSYLSEEMLAEFKAAFDLFDTDGGGDISTKELGTVMRMLGQNPTREELDEIIEEVDEDGSGSIDFEEFLVMMVRLLKEDEAGKSEEELAECFRVFDKNGDGYIDRDEFALIIRSSGETITDDEIDELLKDGDKNSDGMLDFDGTRKMGEMRKHEILLVEKLILILEQLDLKRNKIITINCLQTFCSFTSFLKFARLTFCSNPLTIT</sequence>
<keyword evidence="2" id="KW-0677">Repeat</keyword>
<reference evidence="9" key="2">
    <citation type="journal article" date="2013" name="Nat. Genet.">
        <title>The genome of the platyfish, Xiphophorus maculatus, provides insights into evolutionary adaptation and several complex traits.</title>
        <authorList>
            <person name="Schartl M."/>
            <person name="Walter R.B."/>
            <person name="Shen Y."/>
            <person name="Garcia T."/>
            <person name="Catchen J."/>
            <person name="Amores A."/>
            <person name="Braasch I."/>
            <person name="Chalopin D."/>
            <person name="Volff J.N."/>
            <person name="Lesch K.P."/>
            <person name="Bisazza A."/>
            <person name="Minx P."/>
            <person name="Hillier L."/>
            <person name="Wilson R.K."/>
            <person name="Fuerstenberg S."/>
            <person name="Boore J."/>
            <person name="Searle S."/>
            <person name="Postlethwait J.H."/>
            <person name="Warren W.C."/>
        </authorList>
    </citation>
    <scope>NUCLEOTIDE SEQUENCE [LARGE SCALE GENOMIC DNA]</scope>
    <source>
        <strain evidence="9">JP 163 A</strain>
    </source>
</reference>
<dbReference type="CDD" id="cd00051">
    <property type="entry name" value="EFh"/>
    <property type="match status" value="2"/>
</dbReference>
<dbReference type="GO" id="GO:0005509">
    <property type="term" value="F:calcium ion binding"/>
    <property type="evidence" value="ECO:0007669"/>
    <property type="project" value="InterPro"/>
</dbReference>
<dbReference type="STRING" id="8083.ENSXMAP00000032041"/>
<dbReference type="InterPro" id="IPR050230">
    <property type="entry name" value="CALM/Myosin/TropC-like"/>
</dbReference>
<name>A0A3B5QMX2_XIPMA</name>
<dbReference type="InParanoid" id="A0A3B5QMX2"/>
<dbReference type="GO" id="GO:0016460">
    <property type="term" value="C:myosin II complex"/>
    <property type="evidence" value="ECO:0007669"/>
    <property type="project" value="TreeGrafter"/>
</dbReference>
<evidence type="ECO:0000256" key="1">
    <source>
        <dbReference type="ARBA" id="ARBA00022723"/>
    </source>
</evidence>
<evidence type="ECO:0000256" key="5">
    <source>
        <dbReference type="ARBA" id="ARBA00038202"/>
    </source>
</evidence>
<evidence type="ECO:0000256" key="2">
    <source>
        <dbReference type="ARBA" id="ARBA00022737"/>
    </source>
</evidence>
<dbReference type="Gene3D" id="1.10.238.10">
    <property type="entry name" value="EF-hand"/>
    <property type="match status" value="2"/>
</dbReference>
<dbReference type="FunFam" id="1.10.238.10:FF:000107">
    <property type="entry name" value="Troponin C, skeletal muscle"/>
    <property type="match status" value="1"/>
</dbReference>
<keyword evidence="3" id="KW-0106">Calcium</keyword>
<dbReference type="InterPro" id="IPR018247">
    <property type="entry name" value="EF_Hand_1_Ca_BS"/>
</dbReference>
<reference evidence="8" key="4">
    <citation type="submission" date="2025-09" db="UniProtKB">
        <authorList>
            <consortium name="Ensembl"/>
        </authorList>
    </citation>
    <scope>IDENTIFICATION</scope>
    <source>
        <strain evidence="8">JP 163 A</strain>
    </source>
</reference>
<reference evidence="8" key="3">
    <citation type="submission" date="2025-08" db="UniProtKB">
        <authorList>
            <consortium name="Ensembl"/>
        </authorList>
    </citation>
    <scope>IDENTIFICATION</scope>
    <source>
        <strain evidence="8">JP 163 A</strain>
    </source>
</reference>
<dbReference type="Pfam" id="PF13499">
    <property type="entry name" value="EF-hand_7"/>
    <property type="match status" value="2"/>
</dbReference>